<name>A0ABT5DPN2_9BACT</name>
<dbReference type="PROSITE" id="PS50068">
    <property type="entry name" value="LDLRA_2"/>
    <property type="match status" value="1"/>
</dbReference>
<evidence type="ECO:0000256" key="1">
    <source>
        <dbReference type="ARBA" id="ARBA00023157"/>
    </source>
</evidence>
<feature type="compositionally biased region" description="Low complexity" evidence="2">
    <location>
        <begin position="17"/>
        <end position="54"/>
    </location>
</feature>
<keyword evidence="1" id="KW-1015">Disulfide bond</keyword>
<dbReference type="SMART" id="SM00192">
    <property type="entry name" value="LDLa"/>
    <property type="match status" value="1"/>
</dbReference>
<dbReference type="SUPFAM" id="SSF57424">
    <property type="entry name" value="LDL receptor-like module"/>
    <property type="match status" value="1"/>
</dbReference>
<organism evidence="3 4">
    <name type="scientific">Nannocystis bainbridge</name>
    <dbReference type="NCBI Taxonomy" id="2995303"/>
    <lineage>
        <taxon>Bacteria</taxon>
        <taxon>Pseudomonadati</taxon>
        <taxon>Myxococcota</taxon>
        <taxon>Polyangia</taxon>
        <taxon>Nannocystales</taxon>
        <taxon>Nannocystaceae</taxon>
        <taxon>Nannocystis</taxon>
    </lineage>
</organism>
<keyword evidence="4" id="KW-1185">Reference proteome</keyword>
<gene>
    <name evidence="3" type="ORF">POL25_01865</name>
</gene>
<keyword evidence="3" id="KW-0675">Receptor</keyword>
<dbReference type="Proteomes" id="UP001221686">
    <property type="component" value="Unassembled WGS sequence"/>
</dbReference>
<evidence type="ECO:0000256" key="2">
    <source>
        <dbReference type="SAM" id="MobiDB-lite"/>
    </source>
</evidence>
<dbReference type="CDD" id="cd00112">
    <property type="entry name" value="LDLa"/>
    <property type="match status" value="1"/>
</dbReference>
<proteinExistence type="predicted"/>
<dbReference type="Pfam" id="PF00057">
    <property type="entry name" value="Ldl_recept_a"/>
    <property type="match status" value="1"/>
</dbReference>
<dbReference type="InterPro" id="IPR036055">
    <property type="entry name" value="LDL_receptor-like_sf"/>
</dbReference>
<dbReference type="InterPro" id="IPR002172">
    <property type="entry name" value="LDrepeatLR_classA_rpt"/>
</dbReference>
<evidence type="ECO:0000313" key="3">
    <source>
        <dbReference type="EMBL" id="MDC0715617.1"/>
    </source>
</evidence>
<keyword evidence="3" id="KW-0449">Lipoprotein</keyword>
<feature type="region of interest" description="Disordered" evidence="2">
    <location>
        <begin position="9"/>
        <end position="54"/>
    </location>
</feature>
<evidence type="ECO:0000313" key="4">
    <source>
        <dbReference type="Proteomes" id="UP001221686"/>
    </source>
</evidence>
<dbReference type="Gene3D" id="4.10.400.10">
    <property type="entry name" value="Low-density Lipoprotein Receptor"/>
    <property type="match status" value="1"/>
</dbReference>
<reference evidence="3 4" key="1">
    <citation type="submission" date="2022-11" db="EMBL/GenBank/DDBJ databases">
        <title>Minimal conservation of predation-associated metabolite biosynthetic gene clusters underscores biosynthetic potential of Myxococcota including descriptions for ten novel species: Archangium lansinium sp. nov., Myxococcus landrumus sp. nov., Nannocystis bai.</title>
        <authorList>
            <person name="Ahearne A."/>
            <person name="Stevens C."/>
            <person name="Dowd S."/>
        </authorList>
    </citation>
    <scope>NUCLEOTIDE SEQUENCE [LARGE SCALE GENOMIC DNA]</scope>
    <source>
        <strain evidence="3 4">BB15-2</strain>
    </source>
</reference>
<accession>A0ABT5DPN2</accession>
<dbReference type="EMBL" id="JAQNDL010000001">
    <property type="protein sequence ID" value="MDC0715617.1"/>
    <property type="molecule type" value="Genomic_DNA"/>
</dbReference>
<dbReference type="RefSeq" id="WP_272084042.1">
    <property type="nucleotide sequence ID" value="NZ_JAQNDL010000001.1"/>
</dbReference>
<sequence>MATCLGVAACPGSTKQEPTTEGPGDSTTTTSAGGSDGTTADAPTTDGSTSTTGGAMARACDRYAAAARAGVEQYCPCAVEFGFDPDVATCEEGRDPDSDGYVACLCELEAAEPMHAAYVDCRTAAELAYHECMAPVTCEQYDTQPEWDCSGAFSGAYSACGKQFPAATVAIEGQCEDSPPFTCESGDVVPGTFICDGEADCADMSDEAETLCQF</sequence>
<comment type="caution">
    <text evidence="3">The sequence shown here is derived from an EMBL/GenBank/DDBJ whole genome shotgun (WGS) entry which is preliminary data.</text>
</comment>
<protein>
    <submittedName>
        <fullName evidence="3">Low-density lipoprotein receptor class A repeat-containing protein</fullName>
    </submittedName>
</protein>